<name>X1HRU9_9ZZZZ</name>
<proteinExistence type="predicted"/>
<feature type="non-terminal residue" evidence="1">
    <location>
        <position position="46"/>
    </location>
</feature>
<reference evidence="1" key="1">
    <citation type="journal article" date="2014" name="Front. Microbiol.">
        <title>High frequency of phylogenetically diverse reductive dehalogenase-homologous genes in deep subseafloor sedimentary metagenomes.</title>
        <authorList>
            <person name="Kawai M."/>
            <person name="Futagami T."/>
            <person name="Toyoda A."/>
            <person name="Takaki Y."/>
            <person name="Nishi S."/>
            <person name="Hori S."/>
            <person name="Arai W."/>
            <person name="Tsubouchi T."/>
            <person name="Morono Y."/>
            <person name="Uchiyama I."/>
            <person name="Ito T."/>
            <person name="Fujiyama A."/>
            <person name="Inagaki F."/>
            <person name="Takami H."/>
        </authorList>
    </citation>
    <scope>NUCLEOTIDE SEQUENCE</scope>
    <source>
        <strain evidence="1">Expedition CK06-06</strain>
    </source>
</reference>
<evidence type="ECO:0000313" key="1">
    <source>
        <dbReference type="EMBL" id="GAH72197.1"/>
    </source>
</evidence>
<comment type="caution">
    <text evidence="1">The sequence shown here is derived from an EMBL/GenBank/DDBJ whole genome shotgun (WGS) entry which is preliminary data.</text>
</comment>
<gene>
    <name evidence="1" type="ORF">S03H2_51299</name>
</gene>
<dbReference type="AlphaFoldDB" id="X1HRU9"/>
<accession>X1HRU9</accession>
<protein>
    <submittedName>
        <fullName evidence="1">Uncharacterized protein</fullName>
    </submittedName>
</protein>
<sequence length="46" mass="4875">MNGKKTGKKEFLKATVAIIVALAFVMPGAAMFANKTFNDATIVSVE</sequence>
<dbReference type="EMBL" id="BARU01032536">
    <property type="protein sequence ID" value="GAH72197.1"/>
    <property type="molecule type" value="Genomic_DNA"/>
</dbReference>
<organism evidence="1">
    <name type="scientific">marine sediment metagenome</name>
    <dbReference type="NCBI Taxonomy" id="412755"/>
    <lineage>
        <taxon>unclassified sequences</taxon>
        <taxon>metagenomes</taxon>
        <taxon>ecological metagenomes</taxon>
    </lineage>
</organism>